<dbReference type="InterPro" id="IPR016040">
    <property type="entry name" value="NAD(P)-bd_dom"/>
</dbReference>
<evidence type="ECO:0000313" key="2">
    <source>
        <dbReference type="EMBL" id="UOF91486.1"/>
    </source>
</evidence>
<organism evidence="2 3">
    <name type="scientific">Fodinisporobacter ferrooxydans</name>
    <dbReference type="NCBI Taxonomy" id="2901836"/>
    <lineage>
        <taxon>Bacteria</taxon>
        <taxon>Bacillati</taxon>
        <taxon>Bacillota</taxon>
        <taxon>Bacilli</taxon>
        <taxon>Bacillales</taxon>
        <taxon>Alicyclobacillaceae</taxon>
        <taxon>Fodinisporobacter</taxon>
    </lineage>
</organism>
<dbReference type="Gene3D" id="3.90.25.10">
    <property type="entry name" value="UDP-galactose 4-epimerase, domain 1"/>
    <property type="match status" value="1"/>
</dbReference>
<accession>A0ABY4CPJ2</accession>
<dbReference type="Gene3D" id="3.40.50.720">
    <property type="entry name" value="NAD(P)-binding Rossmann-like Domain"/>
    <property type="match status" value="1"/>
</dbReference>
<proteinExistence type="predicted"/>
<dbReference type="PANTHER" id="PTHR43000">
    <property type="entry name" value="DTDP-D-GLUCOSE 4,6-DEHYDRATASE-RELATED"/>
    <property type="match status" value="1"/>
</dbReference>
<feature type="domain" description="NAD(P)-binding" evidence="1">
    <location>
        <begin position="5"/>
        <end position="303"/>
    </location>
</feature>
<dbReference type="CDD" id="cd05260">
    <property type="entry name" value="GDP_MD_SDR_e"/>
    <property type="match status" value="1"/>
</dbReference>
<dbReference type="RefSeq" id="WP_347438177.1">
    <property type="nucleotide sequence ID" value="NZ_CP089291.1"/>
</dbReference>
<evidence type="ECO:0000313" key="3">
    <source>
        <dbReference type="Proteomes" id="UP000830167"/>
    </source>
</evidence>
<dbReference type="SUPFAM" id="SSF51735">
    <property type="entry name" value="NAD(P)-binding Rossmann-fold domains"/>
    <property type="match status" value="1"/>
</dbReference>
<dbReference type="Pfam" id="PF16363">
    <property type="entry name" value="GDP_Man_Dehyd"/>
    <property type="match status" value="1"/>
</dbReference>
<name>A0ABY4CPJ2_9BACL</name>
<gene>
    <name evidence="2" type="ORF">LSG31_04330</name>
</gene>
<dbReference type="Proteomes" id="UP000830167">
    <property type="component" value="Chromosome"/>
</dbReference>
<evidence type="ECO:0000259" key="1">
    <source>
        <dbReference type="Pfam" id="PF16363"/>
    </source>
</evidence>
<dbReference type="EMBL" id="CP089291">
    <property type="protein sequence ID" value="UOF91486.1"/>
    <property type="molecule type" value="Genomic_DNA"/>
</dbReference>
<keyword evidence="3" id="KW-1185">Reference proteome</keyword>
<reference evidence="2" key="1">
    <citation type="submission" date="2021-12" db="EMBL/GenBank/DDBJ databases">
        <title>Alicyclobacillaceae gen. nov., sp. nov., isolated from chalcocite enrichment system.</title>
        <authorList>
            <person name="Jiang Z."/>
        </authorList>
    </citation>
    <scope>NUCLEOTIDE SEQUENCE</scope>
    <source>
        <strain evidence="2">MYW30-H2</strain>
    </source>
</reference>
<sequence length="315" mass="35635">MKKILVTGATGFVGKHLIELLLTKEDIMIWGTTHSSSPNKDMQVSWETLDLLNTNQVREMINKVKPDVIFHLAGQSNVRKSWEQKDDTFQINVIGTIHLLDAVKEFCPEAIVLTVGSSEEYGFVKQENMPINETSVCNPMNPYGISKLSVALLSKQYYQSCGLNCIHVRPFNHIGPGQSLGFVTTDFAKQIVSIELELQENKLKVGNLEAHRDFTDVRDIVCAYWLLSQKGKSGEIYNVSVGKGIKISTIVKELAKRSNKEIQIIQDSKKFRPIDVPFYIGDCSKIERDCGWIPKISLSKTLDDIMNDWRQRLSK</sequence>
<dbReference type="InterPro" id="IPR036291">
    <property type="entry name" value="NAD(P)-bd_dom_sf"/>
</dbReference>
<protein>
    <submittedName>
        <fullName evidence="2">GDP-mannose 4,6-dehydratase</fullName>
    </submittedName>
</protein>